<protein>
    <recommendedName>
        <fullName evidence="1">chorismate mutase</fullName>
        <ecNumber evidence="1">5.4.99.5</ecNumber>
    </recommendedName>
</protein>
<dbReference type="NCBIfam" id="NF004695">
    <property type="entry name" value="PRK06034.1-1"/>
    <property type="match status" value="1"/>
</dbReference>
<dbReference type="InterPro" id="IPR036263">
    <property type="entry name" value="Chorismate_II_sf"/>
</dbReference>
<dbReference type="Pfam" id="PF01817">
    <property type="entry name" value="CM_2"/>
    <property type="match status" value="1"/>
</dbReference>
<dbReference type="Gene3D" id="1.20.59.10">
    <property type="entry name" value="Chorismate mutase"/>
    <property type="match status" value="1"/>
</dbReference>
<gene>
    <name evidence="3" type="ORF">CSW64_14965</name>
</gene>
<evidence type="ECO:0000259" key="2">
    <source>
        <dbReference type="PROSITE" id="PS51168"/>
    </source>
</evidence>
<dbReference type="KEGG" id="cmb:CSW64_14965"/>
<keyword evidence="4" id="KW-1185">Reference proteome</keyword>
<feature type="domain" description="Chorismate mutase" evidence="2">
    <location>
        <begin position="6"/>
        <end position="99"/>
    </location>
</feature>
<dbReference type="OrthoDB" id="7268348at2"/>
<reference evidence="3 4" key="1">
    <citation type="submission" date="2017-10" db="EMBL/GenBank/DDBJ databases">
        <title>Genome sequence of Caulobacter mirabilis FWC38.</title>
        <authorList>
            <person name="Fiebig A."/>
            <person name="Crosson S."/>
        </authorList>
    </citation>
    <scope>NUCLEOTIDE SEQUENCE [LARGE SCALE GENOMIC DNA]</scope>
    <source>
        <strain evidence="3 4">FWC 38</strain>
    </source>
</reference>
<dbReference type="InterPro" id="IPR002701">
    <property type="entry name" value="CM_II_prokaryot"/>
</dbReference>
<dbReference type="EMBL" id="CP024201">
    <property type="protein sequence ID" value="ATQ43604.1"/>
    <property type="molecule type" value="Genomic_DNA"/>
</dbReference>
<name>A0A2D2B032_9CAUL</name>
<dbReference type="SUPFAM" id="SSF48600">
    <property type="entry name" value="Chorismate mutase II"/>
    <property type="match status" value="1"/>
</dbReference>
<proteinExistence type="predicted"/>
<dbReference type="GO" id="GO:0046417">
    <property type="term" value="P:chorismate metabolic process"/>
    <property type="evidence" value="ECO:0007669"/>
    <property type="project" value="InterPro"/>
</dbReference>
<organism evidence="3 4">
    <name type="scientific">Caulobacter mirabilis</name>
    <dbReference type="NCBI Taxonomy" id="69666"/>
    <lineage>
        <taxon>Bacteria</taxon>
        <taxon>Pseudomonadati</taxon>
        <taxon>Pseudomonadota</taxon>
        <taxon>Alphaproteobacteria</taxon>
        <taxon>Caulobacterales</taxon>
        <taxon>Caulobacteraceae</taxon>
        <taxon>Caulobacter</taxon>
    </lineage>
</organism>
<dbReference type="SMART" id="SM00830">
    <property type="entry name" value="CM_2"/>
    <property type="match status" value="1"/>
</dbReference>
<accession>A0A2D2B032</accession>
<dbReference type="AlphaFoldDB" id="A0A2D2B032"/>
<dbReference type="PROSITE" id="PS51168">
    <property type="entry name" value="CHORISMATE_MUT_2"/>
    <property type="match status" value="1"/>
</dbReference>
<dbReference type="EC" id="5.4.99.5" evidence="1"/>
<dbReference type="GO" id="GO:0004106">
    <property type="term" value="F:chorismate mutase activity"/>
    <property type="evidence" value="ECO:0007669"/>
    <property type="project" value="UniProtKB-EC"/>
</dbReference>
<dbReference type="RefSeq" id="WP_099622853.1">
    <property type="nucleotide sequence ID" value="NZ_CP024201.1"/>
</dbReference>
<evidence type="ECO:0000313" key="4">
    <source>
        <dbReference type="Proteomes" id="UP000228945"/>
    </source>
</evidence>
<sequence>MGRDTPAAPQSLDAVRARIDAVDADLLRLLGERAALAKAVVAAKREAGDGGKFGLRPGREAQIVRKLLANKDPAASNALVVRVWREIMADSLSQQGPFHLTVWGGKLESRAVELARLRFGAAPALKVAAKPEDALAAAKTPGGVAILALTPDSSWWGRLLAEPTLRVFATLPCLSAWGPTAAVAVAQVAVEPTGADQTLWVTDAPDIGKTIEALSRDGVAGGPLAQHGGLTLYALAGYYQHHDARLARAPGRLHGVIGAAPEPFDL</sequence>
<evidence type="ECO:0000313" key="3">
    <source>
        <dbReference type="EMBL" id="ATQ43604.1"/>
    </source>
</evidence>
<dbReference type="Proteomes" id="UP000228945">
    <property type="component" value="Chromosome"/>
</dbReference>
<evidence type="ECO:0000256" key="1">
    <source>
        <dbReference type="ARBA" id="ARBA00012404"/>
    </source>
</evidence>
<dbReference type="InterPro" id="IPR036979">
    <property type="entry name" value="CM_dom_sf"/>
</dbReference>